<evidence type="ECO:0000256" key="4">
    <source>
        <dbReference type="ARBA" id="ARBA00023163"/>
    </source>
</evidence>
<proteinExistence type="inferred from homology"/>
<evidence type="ECO:0000313" key="6">
    <source>
        <dbReference type="EMBL" id="ANX11003.1"/>
    </source>
</evidence>
<dbReference type="Gene3D" id="1.10.10.10">
    <property type="entry name" value="Winged helix-like DNA-binding domain superfamily/Winged helix DNA-binding domain"/>
    <property type="match status" value="1"/>
</dbReference>
<keyword evidence="4" id="KW-0804">Transcription</keyword>
<gene>
    <name evidence="6" type="ORF">ABE41_003220</name>
</gene>
<dbReference type="InterPro" id="IPR036390">
    <property type="entry name" value="WH_DNA-bd_sf"/>
</dbReference>
<name>A0A1B1Z0N6_9BACL</name>
<dbReference type="GO" id="GO:0003700">
    <property type="term" value="F:DNA-binding transcription factor activity"/>
    <property type="evidence" value="ECO:0007669"/>
    <property type="project" value="InterPro"/>
</dbReference>
<dbReference type="InterPro" id="IPR005119">
    <property type="entry name" value="LysR_subst-bd"/>
</dbReference>
<dbReference type="STRING" id="255247.ABE41_003220"/>
<evidence type="ECO:0000256" key="3">
    <source>
        <dbReference type="ARBA" id="ARBA00023125"/>
    </source>
</evidence>
<dbReference type="PANTHER" id="PTHR30126">
    <property type="entry name" value="HTH-TYPE TRANSCRIPTIONAL REGULATOR"/>
    <property type="match status" value="1"/>
</dbReference>
<evidence type="ECO:0000256" key="2">
    <source>
        <dbReference type="ARBA" id="ARBA00023015"/>
    </source>
</evidence>
<dbReference type="Pfam" id="PF00126">
    <property type="entry name" value="HTH_1"/>
    <property type="match status" value="1"/>
</dbReference>
<keyword evidence="2" id="KW-0805">Transcription regulation</keyword>
<feature type="domain" description="HTH lysR-type" evidence="5">
    <location>
        <begin position="1"/>
        <end position="58"/>
    </location>
</feature>
<protein>
    <recommendedName>
        <fullName evidence="5">HTH lysR-type domain-containing protein</fullName>
    </recommendedName>
</protein>
<evidence type="ECO:0000313" key="7">
    <source>
        <dbReference type="Proteomes" id="UP000077412"/>
    </source>
</evidence>
<keyword evidence="7" id="KW-1185">Reference proteome</keyword>
<dbReference type="GO" id="GO:0000976">
    <property type="term" value="F:transcription cis-regulatory region binding"/>
    <property type="evidence" value="ECO:0007669"/>
    <property type="project" value="TreeGrafter"/>
</dbReference>
<dbReference type="Proteomes" id="UP000077412">
    <property type="component" value="Chromosome"/>
</dbReference>
<evidence type="ECO:0000259" key="5">
    <source>
        <dbReference type="PROSITE" id="PS50931"/>
    </source>
</evidence>
<dbReference type="SUPFAM" id="SSF53850">
    <property type="entry name" value="Periplasmic binding protein-like II"/>
    <property type="match status" value="1"/>
</dbReference>
<dbReference type="SUPFAM" id="SSF46785">
    <property type="entry name" value="Winged helix' DNA-binding domain"/>
    <property type="match status" value="1"/>
</dbReference>
<accession>A0A1B1Z0N6</accession>
<dbReference type="CDD" id="cd05466">
    <property type="entry name" value="PBP2_LTTR_substrate"/>
    <property type="match status" value="1"/>
</dbReference>
<dbReference type="Pfam" id="PF03466">
    <property type="entry name" value="LysR_substrate"/>
    <property type="match status" value="1"/>
</dbReference>
<dbReference type="RefSeq" id="WP_066286445.1">
    <property type="nucleotide sequence ID" value="NZ_CP016761.1"/>
</dbReference>
<dbReference type="OrthoDB" id="9803735at2"/>
<dbReference type="EMBL" id="CP016761">
    <property type="protein sequence ID" value="ANX11003.1"/>
    <property type="molecule type" value="Genomic_DNA"/>
</dbReference>
<dbReference type="InterPro" id="IPR000847">
    <property type="entry name" value="LysR_HTH_N"/>
</dbReference>
<sequence>MEIRHLKTFLTIVEIGTYTGAALKLGYTQSTITSHIQALEEEIGGELFTYIKRNLQLTHIGRELISLAEDLLSTHEQIKNMRSTNEVNGVIKVAAPESLTISRLGQIIKEYSLKYPNVKLILTNGTCGQNQIDLMSGRVDVAFMVYPEIELEKCIHYSLAEEKIVIVSSNDGPNHFDNYKKSKFNHFFITNEEGCSYRTMFERYLLKHGMHNNFQTMELWSIEAIKQIVMSGLGFAALPYITVKNEVENGKLKVLTHSEKFEPIYSHMLIKKKKWLSPAVEAFVELVLNSIIETKKGVTCRIQEMESAQQS</sequence>
<dbReference type="PANTHER" id="PTHR30126:SF100">
    <property type="entry name" value="LYSR-FAMILY TRANSCRIPTIONAL REGULATOR"/>
    <property type="match status" value="1"/>
</dbReference>
<keyword evidence="3" id="KW-0238">DNA-binding</keyword>
<dbReference type="PROSITE" id="PS50931">
    <property type="entry name" value="HTH_LYSR"/>
    <property type="match status" value="1"/>
</dbReference>
<reference evidence="6 7" key="1">
    <citation type="submission" date="2016-08" db="EMBL/GenBank/DDBJ databases">
        <title>Complete genome sequence of Fictibacillus arsenicus G25-54, a strain with toxicity to nematodes and a potential arsenic-resistance activity.</title>
        <authorList>
            <person name="Zheng Z."/>
        </authorList>
    </citation>
    <scope>NUCLEOTIDE SEQUENCE [LARGE SCALE GENOMIC DNA]</scope>
    <source>
        <strain evidence="6 7">G25-54</strain>
    </source>
</reference>
<dbReference type="InterPro" id="IPR036388">
    <property type="entry name" value="WH-like_DNA-bd_sf"/>
</dbReference>
<dbReference type="AlphaFoldDB" id="A0A1B1Z0N6"/>
<comment type="similarity">
    <text evidence="1">Belongs to the LysR transcriptional regulatory family.</text>
</comment>
<evidence type="ECO:0000256" key="1">
    <source>
        <dbReference type="ARBA" id="ARBA00009437"/>
    </source>
</evidence>
<organism evidence="6 7">
    <name type="scientific">Fictibacillus arsenicus</name>
    <dbReference type="NCBI Taxonomy" id="255247"/>
    <lineage>
        <taxon>Bacteria</taxon>
        <taxon>Bacillati</taxon>
        <taxon>Bacillota</taxon>
        <taxon>Bacilli</taxon>
        <taxon>Bacillales</taxon>
        <taxon>Fictibacillaceae</taxon>
        <taxon>Fictibacillus</taxon>
    </lineage>
</organism>
<dbReference type="KEGG" id="far:ABE41_003220"/>
<dbReference type="Gene3D" id="3.40.190.290">
    <property type="match status" value="1"/>
</dbReference>